<dbReference type="InterPro" id="IPR003593">
    <property type="entry name" value="AAA+_ATPase"/>
</dbReference>
<dbReference type="InterPro" id="IPR027417">
    <property type="entry name" value="P-loop_NTPase"/>
</dbReference>
<keyword evidence="4" id="KW-0067">ATP-binding</keyword>
<dbReference type="SMART" id="SM00382">
    <property type="entry name" value="AAA"/>
    <property type="match status" value="1"/>
</dbReference>
<comment type="similarity">
    <text evidence="1">Belongs to the disease resistance NB-LRR family.</text>
</comment>
<dbReference type="SUPFAM" id="SSF52540">
    <property type="entry name" value="P-loop containing nucleoside triphosphate hydrolases"/>
    <property type="match status" value="1"/>
</dbReference>
<dbReference type="InterPro" id="IPR032675">
    <property type="entry name" value="LRR_dom_sf"/>
</dbReference>
<accession>A0A2P2MMH8</accession>
<evidence type="ECO:0000256" key="4">
    <source>
        <dbReference type="ARBA" id="ARBA00022840"/>
    </source>
</evidence>
<dbReference type="InterPro" id="IPR050905">
    <property type="entry name" value="Plant_NBS-LRR"/>
</dbReference>
<evidence type="ECO:0000256" key="1">
    <source>
        <dbReference type="ARBA" id="ARBA00008894"/>
    </source>
</evidence>
<evidence type="ECO:0000256" key="5">
    <source>
        <dbReference type="SAM" id="MobiDB-lite"/>
    </source>
</evidence>
<dbReference type="InterPro" id="IPR002182">
    <property type="entry name" value="NB-ARC"/>
</dbReference>
<keyword evidence="3" id="KW-0611">Plant defense</keyword>
<feature type="domain" description="AAA+ ATPase" evidence="6">
    <location>
        <begin position="177"/>
        <end position="369"/>
    </location>
</feature>
<dbReference type="InterPro" id="IPR042197">
    <property type="entry name" value="Apaf_helical"/>
</dbReference>
<dbReference type="PANTHER" id="PTHR33463:SF203">
    <property type="entry name" value="AAA+ ATPASE DOMAIN-CONTAINING PROTEIN"/>
    <property type="match status" value="1"/>
</dbReference>
<dbReference type="InterPro" id="IPR057135">
    <property type="entry name" value="At4g27190-like_LRR"/>
</dbReference>
<dbReference type="PANTHER" id="PTHR33463">
    <property type="entry name" value="NB-ARC DOMAIN-CONTAINING PROTEIN-RELATED"/>
    <property type="match status" value="1"/>
</dbReference>
<dbReference type="GO" id="GO:0043531">
    <property type="term" value="F:ADP binding"/>
    <property type="evidence" value="ECO:0007669"/>
    <property type="project" value="InterPro"/>
</dbReference>
<keyword evidence="2" id="KW-0547">Nucleotide-binding</keyword>
<dbReference type="Gene3D" id="3.80.10.10">
    <property type="entry name" value="Ribonuclease Inhibitor"/>
    <property type="match status" value="5"/>
</dbReference>
<dbReference type="Gene3D" id="1.10.8.430">
    <property type="entry name" value="Helical domain of apoptotic protease-activating factors"/>
    <property type="match status" value="1"/>
</dbReference>
<dbReference type="Gene3D" id="3.40.50.300">
    <property type="entry name" value="P-loop containing nucleotide triphosphate hydrolases"/>
    <property type="match status" value="1"/>
</dbReference>
<dbReference type="Pfam" id="PF00931">
    <property type="entry name" value="NB-ARC"/>
    <property type="match status" value="1"/>
</dbReference>
<dbReference type="PRINTS" id="PR00364">
    <property type="entry name" value="DISEASERSIST"/>
</dbReference>
<dbReference type="GO" id="GO:0006952">
    <property type="term" value="P:defense response"/>
    <property type="evidence" value="ECO:0007669"/>
    <property type="project" value="UniProtKB-KW"/>
</dbReference>
<evidence type="ECO:0000313" key="7">
    <source>
        <dbReference type="EMBL" id="MBX31409.1"/>
    </source>
</evidence>
<dbReference type="Pfam" id="PF23247">
    <property type="entry name" value="LRR_RPS2"/>
    <property type="match status" value="4"/>
</dbReference>
<dbReference type="EMBL" id="GGEC01050925">
    <property type="protein sequence ID" value="MBX31409.1"/>
    <property type="molecule type" value="Transcribed_RNA"/>
</dbReference>
<protein>
    <submittedName>
        <fullName evidence="7">Putative disease resistance protein At4g27220</fullName>
    </submittedName>
</protein>
<dbReference type="GO" id="GO:0005524">
    <property type="term" value="F:ATP binding"/>
    <property type="evidence" value="ECO:0007669"/>
    <property type="project" value="UniProtKB-KW"/>
</dbReference>
<evidence type="ECO:0000256" key="2">
    <source>
        <dbReference type="ARBA" id="ARBA00022741"/>
    </source>
</evidence>
<feature type="region of interest" description="Disordered" evidence="5">
    <location>
        <begin position="918"/>
        <end position="938"/>
    </location>
</feature>
<organism evidence="7">
    <name type="scientific">Rhizophora mucronata</name>
    <name type="common">Asiatic mangrove</name>
    <dbReference type="NCBI Taxonomy" id="61149"/>
    <lineage>
        <taxon>Eukaryota</taxon>
        <taxon>Viridiplantae</taxon>
        <taxon>Streptophyta</taxon>
        <taxon>Embryophyta</taxon>
        <taxon>Tracheophyta</taxon>
        <taxon>Spermatophyta</taxon>
        <taxon>Magnoliopsida</taxon>
        <taxon>eudicotyledons</taxon>
        <taxon>Gunneridae</taxon>
        <taxon>Pentapetalae</taxon>
        <taxon>rosids</taxon>
        <taxon>fabids</taxon>
        <taxon>Malpighiales</taxon>
        <taxon>Rhizophoraceae</taxon>
        <taxon>Rhizophora</taxon>
    </lineage>
</organism>
<sequence length="1634" mass="186246">MALELFIPAIVQTVLEYTIGPVIRHAGYAFRYAKKLTELKNKVEEVRVIRQSLQNSVTEAERGGDEIQPIVQKWLTDAEKAIQKAGELTEGEEEEAKKRCFAGGCPNLKTRYQLGKKAAKEALAIQDLENKGNFDSTQISYRAPARQIISSSVHGFEGFPSRVSIFQEVMDALSDPNVNMIGVYGMPGAGKTTLAREVHKQAREGNLFDVVAIVTVSVKPELEKIQDSIAGVLGLKLEEKTADVRANRIHQRMLKEKRALIILDDLWENFELENLGIPLTNEKIGNSSPEVEQRKNYIMGCKLLLTSRNRDLLHRMGANKEFKDFELKDLPIQEARTLFLTTVGDLENPRLESIAEKVADKCAGLPLSLVTVASALKNKEFEIWKDALTRLSPSVFSALELSYGQLPDEEVKKFFLLCCVFDYTAVPILCLVKYSMGLGLLKDVKTVDEARNRVQKLIGDLKARCLLLDSEMDGHVEIHDAVHDFAGKIALRDQFAFMKVGDISEEFQRIDIRSHIIIHLVDSDVFDFPKMMLRCPETLLFILDPKDSSFPIPDSSFEGITKLRALDFTKVHFSSLPLSLGSLTTLCTLCLEFCTLEEISVITELKNLEILSLWGSQIVDLPRDMGRLTRLKLLDLTDCSELEFIPENVLSQLSMLEELLMGNSFVNWEIKRPDNQSNASLSELEHLSRLTNLEIHVPDATKLPMGLFSGRLERYKIFIGDEWDWRGKYQTSRTLKLKLDTSIHSKYWVKNLLKDVEDLHLDEVKEIDNVLYDLDIEGFQWLKHLHVQNSGLIRHIMDSQPQVHHAFPKLESLFLQNLLNLEKIYQENLMAGDFCKLRIIRVKSCKRLKNLFPFSWVKRNLQQLCEMEIMDCSDMEVIFADESEEEEGDNKNEVVEFTQLYSLKLRLPQLRSFRSKVRESPASTSTSHSRQNQSASDPPVMEIVSASDTSVPIFNGKIVFPNLKEMKLSSVTADKIWHSQFADQHSFCKLTSLTVEACGNLNYLFTLSTLKSLARLQKLEICDCKVMEAVIATEGKTIGKTEVPKLEFLKLKGLPKISTFCIGGVEFPCLKELWIENCLELKTFISNHFTASTAAILALFDGKVALPMLKTLQVLNLDRLKMIWHNELHKESFCKLKNLTVKHCRELLKIFPSLMLSRFQDLEQLDVRDCDSLEEVFNLLVLMDIKETHAETVTQLRTVYIGNLPNLKHIWKENPQINISFQRLHLAHVWDCPLLKSIFPASIAEGLLQLEDLNIDSCGVEEIVAVKEGGGKEAPIIRFLFPKLNSLTLCELSKLDKFYPGIHTTEWPALKTLNVKRCDKMKLFSFESQSLPGPCEEEQLDIQVLQPLLSFQEVAPGLEELSLNNEDVTMIRKSQFPANLFDKLKALQLNCFHDNSTVFPFEFLHRFRNVEKLVVASSQFKELFASEEPFEEEEHKRALTQIRHLKLDFLPNLEHIWNQESQQDHVIPSLKTLEVLNCGNLRNLAPSSASFQNLTTLEMKKCHGLINIVASSTAKTLAQLTTMRIIECNMLIEIVASDGWKTEEEIMFRRLVTLELNCLPSLTNFCSANHNFKFPLLTEVIVSQCPKMEFFSEGALSAPTLERVKRTKEDYNGCWHRNLNATIQQLFTERNEHN</sequence>
<name>A0A2P2MMH8_RHIMU</name>
<proteinExistence type="inferred from homology"/>
<dbReference type="SUPFAM" id="SSF52047">
    <property type="entry name" value="RNI-like"/>
    <property type="match status" value="1"/>
</dbReference>
<feature type="compositionally biased region" description="Polar residues" evidence="5">
    <location>
        <begin position="921"/>
        <end position="936"/>
    </location>
</feature>
<evidence type="ECO:0000259" key="6">
    <source>
        <dbReference type="SMART" id="SM00382"/>
    </source>
</evidence>
<reference evidence="7" key="1">
    <citation type="submission" date="2018-02" db="EMBL/GenBank/DDBJ databases">
        <title>Rhizophora mucronata_Transcriptome.</title>
        <authorList>
            <person name="Meera S.P."/>
            <person name="Sreeshan A."/>
            <person name="Augustine A."/>
        </authorList>
    </citation>
    <scope>NUCLEOTIDE SEQUENCE</scope>
    <source>
        <tissue evidence="7">Leaf</tissue>
    </source>
</reference>
<evidence type="ECO:0000256" key="3">
    <source>
        <dbReference type="ARBA" id="ARBA00022821"/>
    </source>
</evidence>
<dbReference type="SUPFAM" id="SSF52058">
    <property type="entry name" value="L domain-like"/>
    <property type="match status" value="2"/>
</dbReference>